<comment type="caution">
    <text evidence="1">The sequence shown here is derived from an EMBL/GenBank/DDBJ whole genome shotgun (WGS) entry which is preliminary data.</text>
</comment>
<protein>
    <submittedName>
        <fullName evidence="1">Uncharacterized protein</fullName>
    </submittedName>
</protein>
<dbReference type="Gene3D" id="1.10.150.20">
    <property type="entry name" value="5' to 3' exonuclease, C-terminal subdomain"/>
    <property type="match status" value="1"/>
</dbReference>
<evidence type="ECO:0000313" key="2">
    <source>
        <dbReference type="Proteomes" id="UP000714275"/>
    </source>
</evidence>
<dbReference type="PANTHER" id="PTHR11081">
    <property type="entry name" value="FLAP ENDONUCLEASE FAMILY MEMBER"/>
    <property type="match status" value="1"/>
</dbReference>
<organism evidence="1 2">
    <name type="scientific">Suillus placidus</name>
    <dbReference type="NCBI Taxonomy" id="48579"/>
    <lineage>
        <taxon>Eukaryota</taxon>
        <taxon>Fungi</taxon>
        <taxon>Dikarya</taxon>
        <taxon>Basidiomycota</taxon>
        <taxon>Agaricomycotina</taxon>
        <taxon>Agaricomycetes</taxon>
        <taxon>Agaricomycetidae</taxon>
        <taxon>Boletales</taxon>
        <taxon>Suillineae</taxon>
        <taxon>Suillaceae</taxon>
        <taxon>Suillus</taxon>
    </lineage>
</organism>
<dbReference type="InterPro" id="IPR006084">
    <property type="entry name" value="XPG/Rad2"/>
</dbReference>
<reference evidence="1" key="1">
    <citation type="journal article" date="2020" name="New Phytol.">
        <title>Comparative genomics reveals dynamic genome evolution in host specialist ectomycorrhizal fungi.</title>
        <authorList>
            <person name="Lofgren L.A."/>
            <person name="Nguyen N.H."/>
            <person name="Vilgalys R."/>
            <person name="Ruytinx J."/>
            <person name="Liao H.L."/>
            <person name="Branco S."/>
            <person name="Kuo A."/>
            <person name="LaButti K."/>
            <person name="Lipzen A."/>
            <person name="Andreopoulos W."/>
            <person name="Pangilinan J."/>
            <person name="Riley R."/>
            <person name="Hundley H."/>
            <person name="Na H."/>
            <person name="Barry K."/>
            <person name="Grigoriev I.V."/>
            <person name="Stajich J.E."/>
            <person name="Kennedy P.G."/>
        </authorList>
    </citation>
    <scope>NUCLEOTIDE SEQUENCE</scope>
    <source>
        <strain evidence="1">DOB743</strain>
    </source>
</reference>
<dbReference type="EMBL" id="JABBWD010000030">
    <property type="protein sequence ID" value="KAG1775882.1"/>
    <property type="molecule type" value="Genomic_DNA"/>
</dbReference>
<sequence length="362" mass="38757">MGINSLWELLEPAAKTVPVISLALQDRYIGPTPHLPYVVGVDASSTFLSDTIKIYTVDAIQEEVDHSLTGDAFITIAICCGGDYDKNGLPGCGCKTALGLARCLDNDMLHRAMHSGNQDQSIQQWQSTTEYYLASDPTGKMGQSHPVLAHSLPDSFPNPGIINLYVHPAVTLLTELPKLQPPAPSNLAQLAALIQQLLGWDSKKLLSTFRTIIWPVIILHELLEDLVNNSPMSNEIDLGSGCTRAVFLNCVSCPKKTLAGISGQNNDVPTNTLEQATSSCLKRQLKNAVRKTHISDPQIESNSLSTSCVVRGSSAGAVSVAAASSANIIDLTQEEDEVALADGIVIDLTGDDDDSELIDLTL</sequence>
<dbReference type="PANTHER" id="PTHR11081:SF75">
    <property type="entry name" value="ENDONUCLEASE, PUTATIVE (AFU_ORTHOLOGUE AFUA_3G13260)-RELATED"/>
    <property type="match status" value="1"/>
</dbReference>
<dbReference type="InterPro" id="IPR036279">
    <property type="entry name" value="5-3_exonuclease_C_sf"/>
</dbReference>
<dbReference type="OrthoDB" id="2959108at2759"/>
<accession>A0A9P6ZSM0</accession>
<gene>
    <name evidence="1" type="ORF">EV702DRAFT_1198789</name>
</gene>
<name>A0A9P6ZSM0_9AGAM</name>
<dbReference type="GO" id="GO:0017108">
    <property type="term" value="F:5'-flap endonuclease activity"/>
    <property type="evidence" value="ECO:0007669"/>
    <property type="project" value="TreeGrafter"/>
</dbReference>
<evidence type="ECO:0000313" key="1">
    <source>
        <dbReference type="EMBL" id="KAG1775882.1"/>
    </source>
</evidence>
<dbReference type="Proteomes" id="UP000714275">
    <property type="component" value="Unassembled WGS sequence"/>
</dbReference>
<dbReference type="GO" id="GO:0006281">
    <property type="term" value="P:DNA repair"/>
    <property type="evidence" value="ECO:0007669"/>
    <property type="project" value="UniProtKB-ARBA"/>
</dbReference>
<dbReference type="AlphaFoldDB" id="A0A9P6ZSM0"/>
<keyword evidence="2" id="KW-1185">Reference proteome</keyword>
<proteinExistence type="predicted"/>
<dbReference type="SUPFAM" id="SSF47807">
    <property type="entry name" value="5' to 3' exonuclease, C-terminal subdomain"/>
    <property type="match status" value="1"/>
</dbReference>